<dbReference type="GO" id="GO:0005634">
    <property type="term" value="C:nucleus"/>
    <property type="evidence" value="ECO:0007669"/>
    <property type="project" value="UniProtKB-SubCell"/>
</dbReference>
<keyword evidence="8" id="KW-1185">Reference proteome</keyword>
<comment type="subcellular location">
    <subcellularLocation>
        <location evidence="1">Nucleus</location>
    </subcellularLocation>
</comment>
<dbReference type="Proteomes" id="UP001165122">
    <property type="component" value="Unassembled WGS sequence"/>
</dbReference>
<evidence type="ECO:0000313" key="7">
    <source>
        <dbReference type="EMBL" id="GMI17013.1"/>
    </source>
</evidence>
<name>A0A9W7KYX8_9STRA</name>
<dbReference type="GO" id="GO:0005732">
    <property type="term" value="C:sno(s)RNA-containing ribonucleoprotein complex"/>
    <property type="evidence" value="ECO:0007669"/>
    <property type="project" value="InterPro"/>
</dbReference>
<feature type="compositionally biased region" description="Polar residues" evidence="6">
    <location>
        <begin position="380"/>
        <end position="389"/>
    </location>
</feature>
<sequence>MAELVNDLEQASQWAQAHLIKDDDTSNSSDVDPDELDLDDDDEVEKQTKSIPDPDPIVDSDSNSDSDSDSDLDLQKEVAKLEKMTSVDETDSAPTSAPSTKNEIKDPLPPPLPQKTQSLVSATAQSDLLLIGTLKSHIIPDRILIISSLSAALSGNSNCDEGSLLVFKDNENNVRPLGEVSEVFGPVDGPLYTVALPVYYGEASPEEGNEDKQDWWSTSTSPGSVLLKKSMSIYAVRSEISELSTSKILKQSGRGCDASDMNDEETAPDYSDDEEEMRIKREKKKGKAGGGGKEGKKRDVKPKKERFNPYLQQQQEQQFNPYLQQQQQGYQNPYYQQQQQQQQQQYYNMPMQGMPMQGMPMQQHGNWQQQQFAPLPPSGASLTPQSNNPLAKKPKES</sequence>
<dbReference type="PANTHER" id="PTHR31633">
    <property type="entry name" value="H/ACA RIBONUCLEOPROTEIN COMPLEX NON-CORE SUBUNIT NAF1"/>
    <property type="match status" value="1"/>
</dbReference>
<dbReference type="EMBL" id="BRXW01000273">
    <property type="protein sequence ID" value="GMI17013.1"/>
    <property type="molecule type" value="Genomic_DNA"/>
</dbReference>
<proteinExistence type="predicted"/>
<evidence type="ECO:0000256" key="6">
    <source>
        <dbReference type="SAM" id="MobiDB-lite"/>
    </source>
</evidence>
<evidence type="ECO:0000256" key="5">
    <source>
        <dbReference type="ARBA" id="ARBA00023242"/>
    </source>
</evidence>
<dbReference type="PANTHER" id="PTHR31633:SF1">
    <property type="entry name" value="H_ACA RIBONUCLEOPROTEIN COMPLEX NON-CORE SUBUNIT NAF1"/>
    <property type="match status" value="1"/>
</dbReference>
<reference evidence="8" key="1">
    <citation type="journal article" date="2023" name="Commun. Biol.">
        <title>Genome analysis of Parmales, the sister group of diatoms, reveals the evolutionary specialization of diatoms from phago-mixotrophs to photoautotrophs.</title>
        <authorList>
            <person name="Ban H."/>
            <person name="Sato S."/>
            <person name="Yoshikawa S."/>
            <person name="Yamada K."/>
            <person name="Nakamura Y."/>
            <person name="Ichinomiya M."/>
            <person name="Sato N."/>
            <person name="Blanc-Mathieu R."/>
            <person name="Endo H."/>
            <person name="Kuwata A."/>
            <person name="Ogata H."/>
        </authorList>
    </citation>
    <scope>NUCLEOTIDE SEQUENCE [LARGE SCALE GENOMIC DNA]</scope>
    <source>
        <strain evidence="8">NIES 3700</strain>
    </source>
</reference>
<dbReference type="GO" id="GO:0006364">
    <property type="term" value="P:rRNA processing"/>
    <property type="evidence" value="ECO:0007669"/>
    <property type="project" value="UniProtKB-KW"/>
</dbReference>
<gene>
    <name evidence="7" type="ORF">TrLO_g12144</name>
</gene>
<dbReference type="GO" id="GO:0003723">
    <property type="term" value="F:RNA binding"/>
    <property type="evidence" value="ECO:0007669"/>
    <property type="project" value="UniProtKB-KW"/>
</dbReference>
<evidence type="ECO:0000256" key="3">
    <source>
        <dbReference type="ARBA" id="ARBA00022552"/>
    </source>
</evidence>
<feature type="compositionally biased region" description="Acidic residues" evidence="6">
    <location>
        <begin position="31"/>
        <end position="44"/>
    </location>
</feature>
<accession>A0A9W7KYX8</accession>
<dbReference type="InterPro" id="IPR040309">
    <property type="entry name" value="Naf1"/>
</dbReference>
<feature type="compositionally biased region" description="Acidic residues" evidence="6">
    <location>
        <begin position="56"/>
        <end position="72"/>
    </location>
</feature>
<dbReference type="GO" id="GO:0000493">
    <property type="term" value="P:box H/ACA snoRNP assembly"/>
    <property type="evidence" value="ECO:0007669"/>
    <property type="project" value="InterPro"/>
</dbReference>
<feature type="compositionally biased region" description="Low complexity" evidence="6">
    <location>
        <begin position="309"/>
        <end position="363"/>
    </location>
</feature>
<dbReference type="OrthoDB" id="49348at2759"/>
<keyword evidence="2" id="KW-0690">Ribosome biogenesis</keyword>
<dbReference type="AlphaFoldDB" id="A0A9W7KYX8"/>
<feature type="region of interest" description="Disordered" evidence="6">
    <location>
        <begin position="250"/>
        <end position="397"/>
    </location>
</feature>
<evidence type="ECO:0000256" key="2">
    <source>
        <dbReference type="ARBA" id="ARBA00022517"/>
    </source>
</evidence>
<keyword evidence="5" id="KW-0539">Nucleus</keyword>
<evidence type="ECO:0000256" key="4">
    <source>
        <dbReference type="ARBA" id="ARBA00022884"/>
    </source>
</evidence>
<organism evidence="7 8">
    <name type="scientific">Triparma laevis f. longispina</name>
    <dbReference type="NCBI Taxonomy" id="1714387"/>
    <lineage>
        <taxon>Eukaryota</taxon>
        <taxon>Sar</taxon>
        <taxon>Stramenopiles</taxon>
        <taxon>Ochrophyta</taxon>
        <taxon>Bolidophyceae</taxon>
        <taxon>Parmales</taxon>
        <taxon>Triparmaceae</taxon>
        <taxon>Triparma</taxon>
    </lineage>
</organism>
<evidence type="ECO:0000256" key="1">
    <source>
        <dbReference type="ARBA" id="ARBA00004123"/>
    </source>
</evidence>
<comment type="caution">
    <text evidence="7">The sequence shown here is derived from an EMBL/GenBank/DDBJ whole genome shotgun (WGS) entry which is preliminary data.</text>
</comment>
<keyword evidence="3" id="KW-0698">rRNA processing</keyword>
<keyword evidence="4" id="KW-0694">RNA-binding</keyword>
<feature type="region of interest" description="Disordered" evidence="6">
    <location>
        <begin position="16"/>
        <end position="119"/>
    </location>
</feature>
<dbReference type="Gene3D" id="2.40.10.230">
    <property type="entry name" value="Probable tRNA pseudouridine synthase domain"/>
    <property type="match status" value="1"/>
</dbReference>
<protein>
    <submittedName>
        <fullName evidence="7">Uncharacterized protein</fullName>
    </submittedName>
</protein>
<feature type="compositionally biased region" description="Acidic residues" evidence="6">
    <location>
        <begin position="260"/>
        <end position="276"/>
    </location>
</feature>
<feature type="compositionally biased region" description="Basic and acidic residues" evidence="6">
    <location>
        <begin position="73"/>
        <end position="86"/>
    </location>
</feature>
<evidence type="ECO:0000313" key="8">
    <source>
        <dbReference type="Proteomes" id="UP001165122"/>
    </source>
</evidence>
<feature type="compositionally biased region" description="Polar residues" evidence="6">
    <location>
        <begin position="92"/>
        <end position="101"/>
    </location>
</feature>
<dbReference type="InterPro" id="IPR038664">
    <property type="entry name" value="Gar1/Naf1_Cbf5-bd_sf"/>
</dbReference>